<dbReference type="OMA" id="ENHFGSC"/>
<dbReference type="OrthoDB" id="689462at2759"/>
<feature type="region of interest" description="Disordered" evidence="1">
    <location>
        <begin position="1"/>
        <end position="25"/>
    </location>
</feature>
<feature type="compositionally biased region" description="Polar residues" evidence="1">
    <location>
        <begin position="1"/>
        <end position="14"/>
    </location>
</feature>
<keyword evidence="4" id="KW-1185">Reference proteome</keyword>
<dbReference type="Proteomes" id="UP000241394">
    <property type="component" value="Chromosome LG9"/>
</dbReference>
<evidence type="ECO:0000259" key="2">
    <source>
        <dbReference type="Pfam" id="PF05678"/>
    </source>
</evidence>
<evidence type="ECO:0000313" key="4">
    <source>
        <dbReference type="Proteomes" id="UP000241394"/>
    </source>
</evidence>
<accession>A0A2R6R5C5</accession>
<dbReference type="STRING" id="1590841.A0A2R6R5C5"/>
<comment type="caution">
    <text evidence="3">The sequence shown here is derived from an EMBL/GenBank/DDBJ whole genome shotgun (WGS) entry which is preliminary data.</text>
</comment>
<dbReference type="PANTHER" id="PTHR34794:SF1">
    <property type="entry name" value="OS10G0101800 PROTEIN"/>
    <property type="match status" value="1"/>
</dbReference>
<evidence type="ECO:0000256" key="1">
    <source>
        <dbReference type="SAM" id="MobiDB-lite"/>
    </source>
</evidence>
<dbReference type="Pfam" id="PF05678">
    <property type="entry name" value="VQ"/>
    <property type="match status" value="1"/>
</dbReference>
<gene>
    <name evidence="3" type="ORF">CEY00_Acc10260</name>
</gene>
<dbReference type="InterPro" id="IPR039610">
    <property type="entry name" value="VQ29"/>
</dbReference>
<reference evidence="3 4" key="1">
    <citation type="submission" date="2017-07" db="EMBL/GenBank/DDBJ databases">
        <title>An improved, manually edited Actinidia chinensis var. chinensis (kiwifruit) genome highlights the challenges associated with draft genomes and gene prediction in plants.</title>
        <authorList>
            <person name="Pilkington S."/>
            <person name="Crowhurst R."/>
            <person name="Hilario E."/>
            <person name="Nardozza S."/>
            <person name="Fraser L."/>
            <person name="Peng Y."/>
            <person name="Gunaseelan K."/>
            <person name="Simpson R."/>
            <person name="Tahir J."/>
            <person name="Deroles S."/>
            <person name="Templeton K."/>
            <person name="Luo Z."/>
            <person name="Davy M."/>
            <person name="Cheng C."/>
            <person name="Mcneilage M."/>
            <person name="Scaglione D."/>
            <person name="Liu Y."/>
            <person name="Zhang Q."/>
            <person name="Datson P."/>
            <person name="De Silva N."/>
            <person name="Gardiner S."/>
            <person name="Bassett H."/>
            <person name="Chagne D."/>
            <person name="Mccallum J."/>
            <person name="Dzierzon H."/>
            <person name="Deng C."/>
            <person name="Wang Y.-Y."/>
            <person name="Barron N."/>
            <person name="Manako K."/>
            <person name="Bowen J."/>
            <person name="Foster T."/>
            <person name="Erridge Z."/>
            <person name="Tiffin H."/>
            <person name="Waite C."/>
            <person name="Davies K."/>
            <person name="Grierson E."/>
            <person name="Laing W."/>
            <person name="Kirk R."/>
            <person name="Chen X."/>
            <person name="Wood M."/>
            <person name="Montefiori M."/>
            <person name="Brummell D."/>
            <person name="Schwinn K."/>
            <person name="Catanach A."/>
            <person name="Fullerton C."/>
            <person name="Li D."/>
            <person name="Meiyalaghan S."/>
            <person name="Nieuwenhuizen N."/>
            <person name="Read N."/>
            <person name="Prakash R."/>
            <person name="Hunter D."/>
            <person name="Zhang H."/>
            <person name="Mckenzie M."/>
            <person name="Knabel M."/>
            <person name="Harris A."/>
            <person name="Allan A."/>
            <person name="Chen A."/>
            <person name="Janssen B."/>
            <person name="Plunkett B."/>
            <person name="Dwamena C."/>
            <person name="Voogd C."/>
            <person name="Leif D."/>
            <person name="Lafferty D."/>
            <person name="Souleyre E."/>
            <person name="Varkonyi-Gasic E."/>
            <person name="Gambi F."/>
            <person name="Hanley J."/>
            <person name="Yao J.-L."/>
            <person name="Cheung J."/>
            <person name="David K."/>
            <person name="Warren B."/>
            <person name="Marsh K."/>
            <person name="Snowden K."/>
            <person name="Lin-Wang K."/>
            <person name="Brian L."/>
            <person name="Martinez-Sanchez M."/>
            <person name="Wang M."/>
            <person name="Ileperuma N."/>
            <person name="Macnee N."/>
            <person name="Campin R."/>
            <person name="Mcatee P."/>
            <person name="Drummond R."/>
            <person name="Espley R."/>
            <person name="Ireland H."/>
            <person name="Wu R."/>
            <person name="Atkinson R."/>
            <person name="Karunairetnam S."/>
            <person name="Bulley S."/>
            <person name="Chunkath S."/>
            <person name="Hanley Z."/>
            <person name="Storey R."/>
            <person name="Thrimawithana A."/>
            <person name="Thomson S."/>
            <person name="David C."/>
            <person name="Testolin R."/>
        </authorList>
    </citation>
    <scope>NUCLEOTIDE SEQUENCE [LARGE SCALE GENOMIC DNA]</scope>
    <source>
        <strain evidence="4">cv. Red5</strain>
        <tissue evidence="3">Young leaf</tissue>
    </source>
</reference>
<dbReference type="FunCoup" id="A0A2R6R5C5">
    <property type="interactions" value="9"/>
</dbReference>
<feature type="domain" description="VQ" evidence="2">
    <location>
        <begin position="43"/>
        <end position="64"/>
    </location>
</feature>
<name>A0A2R6R5C5_ACTCC</name>
<evidence type="ECO:0000313" key="3">
    <source>
        <dbReference type="EMBL" id="PSS21216.1"/>
    </source>
</evidence>
<dbReference type="Gramene" id="PSS21216">
    <property type="protein sequence ID" value="PSS21216"/>
    <property type="gene ID" value="CEY00_Acc10260"/>
</dbReference>
<dbReference type="InterPro" id="IPR008889">
    <property type="entry name" value="VQ"/>
</dbReference>
<dbReference type="AlphaFoldDB" id="A0A2R6R5C5"/>
<dbReference type="InParanoid" id="A0A2R6R5C5"/>
<proteinExistence type="predicted"/>
<organism evidence="3 4">
    <name type="scientific">Actinidia chinensis var. chinensis</name>
    <name type="common">Chinese soft-hair kiwi</name>
    <dbReference type="NCBI Taxonomy" id="1590841"/>
    <lineage>
        <taxon>Eukaryota</taxon>
        <taxon>Viridiplantae</taxon>
        <taxon>Streptophyta</taxon>
        <taxon>Embryophyta</taxon>
        <taxon>Tracheophyta</taxon>
        <taxon>Spermatophyta</taxon>
        <taxon>Magnoliopsida</taxon>
        <taxon>eudicotyledons</taxon>
        <taxon>Gunneridae</taxon>
        <taxon>Pentapetalae</taxon>
        <taxon>asterids</taxon>
        <taxon>Ericales</taxon>
        <taxon>Actinidiaceae</taxon>
        <taxon>Actinidia</taxon>
    </lineage>
</organism>
<dbReference type="PANTHER" id="PTHR34794">
    <property type="entry name" value="EXPRESSED PROTEIN"/>
    <property type="match status" value="1"/>
</dbReference>
<sequence>MESQYDSSSSSTNKPPHFHSMLHSVRKVPVKPLKKPIAPSLPTPPKIYKVAPIDFKYLVQMLTGGPELQSSRLQSVAPPPLSLSTTKTSSDGDEAVATLELLPDTTTTPLSATYRDLMSQTLETKPWKPSNGFGAVGFSLSPSSNAWCSFLLPSPGTLST</sequence>
<feature type="region of interest" description="Disordered" evidence="1">
    <location>
        <begin position="70"/>
        <end position="92"/>
    </location>
</feature>
<dbReference type="EMBL" id="NKQK01000009">
    <property type="protein sequence ID" value="PSS21216.1"/>
    <property type="molecule type" value="Genomic_DNA"/>
</dbReference>
<reference evidence="4" key="2">
    <citation type="journal article" date="2018" name="BMC Genomics">
        <title>A manually annotated Actinidia chinensis var. chinensis (kiwifruit) genome highlights the challenges associated with draft genomes and gene prediction in plants.</title>
        <authorList>
            <person name="Pilkington S.M."/>
            <person name="Crowhurst R."/>
            <person name="Hilario E."/>
            <person name="Nardozza S."/>
            <person name="Fraser L."/>
            <person name="Peng Y."/>
            <person name="Gunaseelan K."/>
            <person name="Simpson R."/>
            <person name="Tahir J."/>
            <person name="Deroles S.C."/>
            <person name="Templeton K."/>
            <person name="Luo Z."/>
            <person name="Davy M."/>
            <person name="Cheng C."/>
            <person name="McNeilage M."/>
            <person name="Scaglione D."/>
            <person name="Liu Y."/>
            <person name="Zhang Q."/>
            <person name="Datson P."/>
            <person name="De Silva N."/>
            <person name="Gardiner S.E."/>
            <person name="Bassett H."/>
            <person name="Chagne D."/>
            <person name="McCallum J."/>
            <person name="Dzierzon H."/>
            <person name="Deng C."/>
            <person name="Wang Y.Y."/>
            <person name="Barron L."/>
            <person name="Manako K."/>
            <person name="Bowen J."/>
            <person name="Foster T.M."/>
            <person name="Erridge Z.A."/>
            <person name="Tiffin H."/>
            <person name="Waite C.N."/>
            <person name="Davies K.M."/>
            <person name="Grierson E.P."/>
            <person name="Laing W.A."/>
            <person name="Kirk R."/>
            <person name="Chen X."/>
            <person name="Wood M."/>
            <person name="Montefiori M."/>
            <person name="Brummell D.A."/>
            <person name="Schwinn K.E."/>
            <person name="Catanach A."/>
            <person name="Fullerton C."/>
            <person name="Li D."/>
            <person name="Meiyalaghan S."/>
            <person name="Nieuwenhuizen N."/>
            <person name="Read N."/>
            <person name="Prakash R."/>
            <person name="Hunter D."/>
            <person name="Zhang H."/>
            <person name="McKenzie M."/>
            <person name="Knabel M."/>
            <person name="Harris A."/>
            <person name="Allan A.C."/>
            <person name="Gleave A."/>
            <person name="Chen A."/>
            <person name="Janssen B.J."/>
            <person name="Plunkett B."/>
            <person name="Ampomah-Dwamena C."/>
            <person name="Voogd C."/>
            <person name="Leif D."/>
            <person name="Lafferty D."/>
            <person name="Souleyre E.J.F."/>
            <person name="Varkonyi-Gasic E."/>
            <person name="Gambi F."/>
            <person name="Hanley J."/>
            <person name="Yao J.L."/>
            <person name="Cheung J."/>
            <person name="David K.M."/>
            <person name="Warren B."/>
            <person name="Marsh K."/>
            <person name="Snowden K.C."/>
            <person name="Lin-Wang K."/>
            <person name="Brian L."/>
            <person name="Martinez-Sanchez M."/>
            <person name="Wang M."/>
            <person name="Ileperuma N."/>
            <person name="Macnee N."/>
            <person name="Campin R."/>
            <person name="McAtee P."/>
            <person name="Drummond R.S.M."/>
            <person name="Espley R.V."/>
            <person name="Ireland H.S."/>
            <person name="Wu R."/>
            <person name="Atkinson R.G."/>
            <person name="Karunairetnam S."/>
            <person name="Bulley S."/>
            <person name="Chunkath S."/>
            <person name="Hanley Z."/>
            <person name="Storey R."/>
            <person name="Thrimawithana A.H."/>
            <person name="Thomson S."/>
            <person name="David C."/>
            <person name="Testolin R."/>
            <person name="Huang H."/>
            <person name="Hellens R.P."/>
            <person name="Schaffer R.J."/>
        </authorList>
    </citation>
    <scope>NUCLEOTIDE SEQUENCE [LARGE SCALE GENOMIC DNA]</scope>
    <source>
        <strain evidence="4">cv. Red5</strain>
    </source>
</reference>
<protein>
    <submittedName>
        <fullName evidence="3">VQ motif-containing protein</fullName>
    </submittedName>
</protein>